<evidence type="ECO:0000313" key="4">
    <source>
        <dbReference type="EMBL" id="KAF7542485.1"/>
    </source>
</evidence>
<dbReference type="EMBL" id="JAANBB010000441">
    <property type="protein sequence ID" value="KAF7542485.1"/>
    <property type="molecule type" value="Genomic_DNA"/>
</dbReference>
<dbReference type="GO" id="GO:0008270">
    <property type="term" value="F:zinc ion binding"/>
    <property type="evidence" value="ECO:0007669"/>
    <property type="project" value="UniProtKB-KW"/>
</dbReference>
<keyword evidence="1" id="KW-0479">Metal-binding</keyword>
<dbReference type="PROSITE" id="PS50157">
    <property type="entry name" value="ZINC_FINGER_C2H2_2"/>
    <property type="match status" value="1"/>
</dbReference>
<organism evidence="4 5">
    <name type="scientific">Cylindrodendrum hubeiense</name>
    <dbReference type="NCBI Taxonomy" id="595255"/>
    <lineage>
        <taxon>Eukaryota</taxon>
        <taxon>Fungi</taxon>
        <taxon>Dikarya</taxon>
        <taxon>Ascomycota</taxon>
        <taxon>Pezizomycotina</taxon>
        <taxon>Sordariomycetes</taxon>
        <taxon>Hypocreomycetidae</taxon>
        <taxon>Hypocreales</taxon>
        <taxon>Nectriaceae</taxon>
        <taxon>Cylindrodendrum</taxon>
    </lineage>
</organism>
<feature type="region of interest" description="Disordered" evidence="2">
    <location>
        <begin position="307"/>
        <end position="390"/>
    </location>
</feature>
<evidence type="ECO:0000259" key="3">
    <source>
        <dbReference type="PROSITE" id="PS50157"/>
    </source>
</evidence>
<evidence type="ECO:0000256" key="2">
    <source>
        <dbReference type="SAM" id="MobiDB-lite"/>
    </source>
</evidence>
<evidence type="ECO:0000313" key="5">
    <source>
        <dbReference type="Proteomes" id="UP000722485"/>
    </source>
</evidence>
<feature type="compositionally biased region" description="Low complexity" evidence="2">
    <location>
        <begin position="341"/>
        <end position="354"/>
    </location>
</feature>
<proteinExistence type="predicted"/>
<protein>
    <recommendedName>
        <fullName evidence="3">C2H2-type domain-containing protein</fullName>
    </recommendedName>
</protein>
<dbReference type="OrthoDB" id="4868114at2759"/>
<dbReference type="Gene3D" id="3.30.160.60">
    <property type="entry name" value="Classic Zinc Finger"/>
    <property type="match status" value="1"/>
</dbReference>
<keyword evidence="5" id="KW-1185">Reference proteome</keyword>
<dbReference type="PROSITE" id="PS00028">
    <property type="entry name" value="ZINC_FINGER_C2H2_1"/>
    <property type="match status" value="1"/>
</dbReference>
<keyword evidence="1" id="KW-0862">Zinc</keyword>
<reference evidence="4" key="1">
    <citation type="submission" date="2020-03" db="EMBL/GenBank/DDBJ databases">
        <title>Draft Genome Sequence of Cylindrodendrum hubeiense.</title>
        <authorList>
            <person name="Buettner E."/>
            <person name="Kellner H."/>
        </authorList>
    </citation>
    <scope>NUCLEOTIDE SEQUENCE</scope>
    <source>
        <strain evidence="4">IHI 201604</strain>
    </source>
</reference>
<dbReference type="InterPro" id="IPR013087">
    <property type="entry name" value="Znf_C2H2_type"/>
</dbReference>
<feature type="domain" description="C2H2-type" evidence="3">
    <location>
        <begin position="61"/>
        <end position="90"/>
    </location>
</feature>
<comment type="caution">
    <text evidence="4">The sequence shown here is derived from an EMBL/GenBank/DDBJ whole genome shotgun (WGS) entry which is preliminary data.</text>
</comment>
<dbReference type="CDD" id="cd14686">
    <property type="entry name" value="bZIP"/>
    <property type="match status" value="1"/>
</dbReference>
<feature type="compositionally biased region" description="Polar residues" evidence="2">
    <location>
        <begin position="369"/>
        <end position="381"/>
    </location>
</feature>
<feature type="compositionally biased region" description="Polar residues" evidence="2">
    <location>
        <begin position="317"/>
        <end position="335"/>
    </location>
</feature>
<sequence length="421" mass="47051">MVLPEDDGQPMIVPPGYLILTSPNPCEDLTFSCPHEGCDGFVFAFAEKCIQHELDWHTGPYQCAECDAKFAAATALKRHARASRHKTEWVCQETECDSFQTEFASRAMYLRHAVASTPHQHEVPREDREDTQDCIIVDEDDSSEIIMITKSTTKSPAKKAQPGEYMCKEPCCKFLGTDYHCKSEWARHAKAASHISAVAIGQALRERLSFGVLLDAEQEAIRNLRCNSVGCPQYEQTFLSTRGYFNHLKKPEHLTAGDGLTETLGRTSRESIGNETNLRCMQMGCPKYGRHFLSEVGFKMHSNSTPHMTAAGASAEPTPTSPFGTPTENFTTSFLSPIDLTTMPSPTSPNSPSTGRGRAVPQKTPRKLTLNQGSTARTSTTQREEELERRNAELEERLKRLENEFERLRPVLERIGDMSLD</sequence>
<evidence type="ECO:0000256" key="1">
    <source>
        <dbReference type="PROSITE-ProRule" id="PRU00042"/>
    </source>
</evidence>
<gene>
    <name evidence="4" type="ORF">G7Z17_g11530</name>
</gene>
<accession>A0A9P5H0L1</accession>
<dbReference type="SMART" id="SM00355">
    <property type="entry name" value="ZnF_C2H2"/>
    <property type="match status" value="4"/>
</dbReference>
<dbReference type="AlphaFoldDB" id="A0A9P5H0L1"/>
<dbReference type="Proteomes" id="UP000722485">
    <property type="component" value="Unassembled WGS sequence"/>
</dbReference>
<name>A0A9P5H0L1_9HYPO</name>
<keyword evidence="1" id="KW-0863">Zinc-finger</keyword>